<dbReference type="PANTHER" id="PTHR22793">
    <property type="entry name" value="MYOCARDIN-RELATED TRANSCRIPTION FACTOR-RELATED"/>
    <property type="match status" value="1"/>
</dbReference>
<gene>
    <name evidence="2" type="ORF">CgunFtcFv8_001590</name>
</gene>
<dbReference type="Proteomes" id="UP001331515">
    <property type="component" value="Unassembled WGS sequence"/>
</dbReference>
<evidence type="ECO:0000256" key="1">
    <source>
        <dbReference type="SAM" id="MobiDB-lite"/>
    </source>
</evidence>
<dbReference type="GO" id="GO:0051145">
    <property type="term" value="P:smooth muscle cell differentiation"/>
    <property type="evidence" value="ECO:0007669"/>
    <property type="project" value="TreeGrafter"/>
</dbReference>
<keyword evidence="3" id="KW-1185">Reference proteome</keyword>
<protein>
    <recommendedName>
        <fullName evidence="4">MKL/myocardin-like protein 2</fullName>
    </recommendedName>
</protein>
<proteinExistence type="predicted"/>
<dbReference type="GO" id="GO:0003713">
    <property type="term" value="F:transcription coactivator activity"/>
    <property type="evidence" value="ECO:0007669"/>
    <property type="project" value="TreeGrafter"/>
</dbReference>
<sequence length="432" mass="46385">MEGALLSNCASTTAPIPDQILGSTSLSPRPTVVKLEDLTVSSGKPIQTQTQLISQIQPQITSRSPKLQTQQFFISHQGRVVPQTLLTSTGQAGAQILLPVSLPSNATAIQLPSNTVSLQPVLQTTAQNPGLVHASGPQLQTTKMDASPRQQLTNNNNNSLLQTLTMCNNSSGLENQARPDLSPQSFLRSSPDNRVSPRASPNSHTSNGPLSKSPSPQPTFILQHNSLDAIKQSRNIHFNNISQVPTATSQQMDDLFDILIESGEITPFTQQDPQVSFSKTLPVTANIFTLPVSTAVCRSPPQVQVAPPARPEPPPLCPSLSSLATDHQLEAFLEKTLAETSPASDPRTRGLMEELQAQLMEQQAFSPMDTSDLSFCDSSSPSSLHLGLSDAGLDNMEWLDLTHITPGSAGALTPLGIPSDFLDPQDLQLHWE</sequence>
<evidence type="ECO:0000313" key="2">
    <source>
        <dbReference type="EMBL" id="KAK5905655.1"/>
    </source>
</evidence>
<feature type="region of interest" description="Disordered" evidence="1">
    <location>
        <begin position="170"/>
        <end position="220"/>
    </location>
</feature>
<evidence type="ECO:0000313" key="3">
    <source>
        <dbReference type="Proteomes" id="UP001331515"/>
    </source>
</evidence>
<accession>A0AAN8CNP9</accession>
<dbReference type="GO" id="GO:0045944">
    <property type="term" value="P:positive regulation of transcription by RNA polymerase II"/>
    <property type="evidence" value="ECO:0007669"/>
    <property type="project" value="TreeGrafter"/>
</dbReference>
<dbReference type="GO" id="GO:0005634">
    <property type="term" value="C:nucleus"/>
    <property type="evidence" value="ECO:0007669"/>
    <property type="project" value="TreeGrafter"/>
</dbReference>
<organism evidence="2 3">
    <name type="scientific">Champsocephalus gunnari</name>
    <name type="common">Mackerel icefish</name>
    <dbReference type="NCBI Taxonomy" id="52237"/>
    <lineage>
        <taxon>Eukaryota</taxon>
        <taxon>Metazoa</taxon>
        <taxon>Chordata</taxon>
        <taxon>Craniata</taxon>
        <taxon>Vertebrata</taxon>
        <taxon>Euteleostomi</taxon>
        <taxon>Actinopterygii</taxon>
        <taxon>Neopterygii</taxon>
        <taxon>Teleostei</taxon>
        <taxon>Neoteleostei</taxon>
        <taxon>Acanthomorphata</taxon>
        <taxon>Eupercaria</taxon>
        <taxon>Perciformes</taxon>
        <taxon>Notothenioidei</taxon>
        <taxon>Channichthyidae</taxon>
        <taxon>Champsocephalus</taxon>
    </lineage>
</organism>
<reference evidence="2 3" key="1">
    <citation type="journal article" date="2023" name="Mol. Biol. Evol.">
        <title>Genomics of Secondarily Temperate Adaptation in the Only Non-Antarctic Icefish.</title>
        <authorList>
            <person name="Rivera-Colon A.G."/>
            <person name="Rayamajhi N."/>
            <person name="Minhas B.F."/>
            <person name="Madrigal G."/>
            <person name="Bilyk K.T."/>
            <person name="Yoon V."/>
            <person name="Hune M."/>
            <person name="Gregory S."/>
            <person name="Cheng C.H.C."/>
            <person name="Catchen J.M."/>
        </authorList>
    </citation>
    <scope>NUCLEOTIDE SEQUENCE [LARGE SCALE GENOMIC DNA]</scope>
    <source>
        <tissue evidence="2">White muscle</tissue>
    </source>
</reference>
<evidence type="ECO:0008006" key="4">
    <source>
        <dbReference type="Google" id="ProtNLM"/>
    </source>
</evidence>
<feature type="region of interest" description="Disordered" evidence="1">
    <location>
        <begin position="128"/>
        <end position="155"/>
    </location>
</feature>
<dbReference type="AlphaFoldDB" id="A0AAN8CNP9"/>
<name>A0AAN8CNP9_CHAGU</name>
<dbReference type="EMBL" id="JAURVH010001530">
    <property type="protein sequence ID" value="KAK5905655.1"/>
    <property type="molecule type" value="Genomic_DNA"/>
</dbReference>
<feature type="compositionally biased region" description="Polar residues" evidence="1">
    <location>
        <begin position="182"/>
        <end position="220"/>
    </location>
</feature>
<comment type="caution">
    <text evidence="2">The sequence shown here is derived from an EMBL/GenBank/DDBJ whole genome shotgun (WGS) entry which is preliminary data.</text>
</comment>
<dbReference type="PANTHER" id="PTHR22793:SF5">
    <property type="entry name" value="MYOCARDIN-RELATED TRANSCRIPTION FACTOR B"/>
    <property type="match status" value="1"/>
</dbReference>
<dbReference type="InterPro" id="IPR043451">
    <property type="entry name" value="Myocardin-like"/>
</dbReference>